<dbReference type="InterPro" id="IPR000028">
    <property type="entry name" value="Chloroperoxidase"/>
</dbReference>
<evidence type="ECO:0000256" key="2">
    <source>
        <dbReference type="ARBA" id="ARBA00022559"/>
    </source>
</evidence>
<keyword evidence="4" id="KW-0479">Metal-binding</keyword>
<accession>W7MRU9</accession>
<evidence type="ECO:0000259" key="8">
    <source>
        <dbReference type="PROSITE" id="PS51405"/>
    </source>
</evidence>
<evidence type="ECO:0000256" key="4">
    <source>
        <dbReference type="ARBA" id="ARBA00022723"/>
    </source>
</evidence>
<dbReference type="OrthoDB" id="407298at2759"/>
<dbReference type="EMBL" id="DS022260">
    <property type="protein sequence ID" value="EWG54193.1"/>
    <property type="molecule type" value="Genomic_DNA"/>
</dbReference>
<dbReference type="HOGENOM" id="CLU_050230_4_0_1"/>
<comment type="cofactor">
    <cofactor evidence="1">
        <name>heme b</name>
        <dbReference type="ChEBI" id="CHEBI:60344"/>
    </cofactor>
</comment>
<dbReference type="EMBL" id="CM000581">
    <property type="protein sequence ID" value="EWG54193.1"/>
    <property type="molecule type" value="Genomic_DNA"/>
</dbReference>
<evidence type="ECO:0000313" key="10">
    <source>
        <dbReference type="Proteomes" id="UP000009096"/>
    </source>
</evidence>
<dbReference type="GO" id="GO:0004601">
    <property type="term" value="F:peroxidase activity"/>
    <property type="evidence" value="ECO:0007669"/>
    <property type="project" value="UniProtKB-KW"/>
</dbReference>
<dbReference type="PROSITE" id="PS51405">
    <property type="entry name" value="HEME_HALOPEROXIDASE"/>
    <property type="match status" value="1"/>
</dbReference>
<feature type="domain" description="Heme haloperoxidase family profile" evidence="8">
    <location>
        <begin position="29"/>
        <end position="247"/>
    </location>
</feature>
<keyword evidence="6" id="KW-0408">Iron</keyword>
<dbReference type="KEGG" id="fvr:FVEG_12465"/>
<dbReference type="PANTHER" id="PTHR33577">
    <property type="entry name" value="STERIGMATOCYSTIN BIOSYNTHESIS PEROXIDASE STCC-RELATED"/>
    <property type="match status" value="1"/>
</dbReference>
<keyword evidence="3" id="KW-0349">Heme</keyword>
<evidence type="ECO:0000256" key="1">
    <source>
        <dbReference type="ARBA" id="ARBA00001970"/>
    </source>
</evidence>
<comment type="similarity">
    <text evidence="7">Belongs to the chloroperoxidase family.</text>
</comment>
<dbReference type="eggNOG" id="ENOG502SJRK">
    <property type="taxonomic scope" value="Eukaryota"/>
</dbReference>
<evidence type="ECO:0000313" key="9">
    <source>
        <dbReference type="EMBL" id="EWG54193.1"/>
    </source>
</evidence>
<proteinExistence type="inferred from homology"/>
<keyword evidence="2" id="KW-0575">Peroxidase</keyword>
<dbReference type="Proteomes" id="UP000009096">
    <property type="component" value="Chromosome 4"/>
</dbReference>
<evidence type="ECO:0000256" key="7">
    <source>
        <dbReference type="ARBA" id="ARBA00025795"/>
    </source>
</evidence>
<dbReference type="InterPro" id="IPR036851">
    <property type="entry name" value="Chloroperoxidase-like_sf"/>
</dbReference>
<protein>
    <recommendedName>
        <fullName evidence="8">Heme haloperoxidase family profile domain-containing protein</fullName>
    </recommendedName>
</protein>
<reference evidence="9 10" key="1">
    <citation type="journal article" date="2010" name="Nature">
        <title>Comparative genomics reveals mobile pathogenicity chromosomes in Fusarium.</title>
        <authorList>
            <person name="Ma L.J."/>
            <person name="van der Does H.C."/>
            <person name="Borkovich K.A."/>
            <person name="Coleman J.J."/>
            <person name="Daboussi M.J."/>
            <person name="Di Pietro A."/>
            <person name="Dufresne M."/>
            <person name="Freitag M."/>
            <person name="Grabherr M."/>
            <person name="Henrissat B."/>
            <person name="Houterman P.M."/>
            <person name="Kang S."/>
            <person name="Shim W.B."/>
            <person name="Woloshuk C."/>
            <person name="Xie X."/>
            <person name="Xu J.R."/>
            <person name="Antoniw J."/>
            <person name="Baker S.E."/>
            <person name="Bluhm B.H."/>
            <person name="Breakspear A."/>
            <person name="Brown D.W."/>
            <person name="Butchko R.A."/>
            <person name="Chapman S."/>
            <person name="Coulson R."/>
            <person name="Coutinho P.M."/>
            <person name="Danchin E.G."/>
            <person name="Diener A."/>
            <person name="Gale L.R."/>
            <person name="Gardiner D.M."/>
            <person name="Goff S."/>
            <person name="Hammond-Kosack K.E."/>
            <person name="Hilburn K."/>
            <person name="Hua-Van A."/>
            <person name="Jonkers W."/>
            <person name="Kazan K."/>
            <person name="Kodira C.D."/>
            <person name="Koehrsen M."/>
            <person name="Kumar L."/>
            <person name="Lee Y.H."/>
            <person name="Li L."/>
            <person name="Manners J.M."/>
            <person name="Miranda-Saavedra D."/>
            <person name="Mukherjee M."/>
            <person name="Park G."/>
            <person name="Park J."/>
            <person name="Park S.Y."/>
            <person name="Proctor R.H."/>
            <person name="Regev A."/>
            <person name="Ruiz-Roldan M.C."/>
            <person name="Sain D."/>
            <person name="Sakthikumar S."/>
            <person name="Sykes S."/>
            <person name="Schwartz D.C."/>
            <person name="Turgeon B.G."/>
            <person name="Wapinski I."/>
            <person name="Yoder O."/>
            <person name="Young S."/>
            <person name="Zeng Q."/>
            <person name="Zhou S."/>
            <person name="Galagan J."/>
            <person name="Cuomo C.A."/>
            <person name="Kistler H.C."/>
            <person name="Rep M."/>
        </authorList>
    </citation>
    <scope>NUCLEOTIDE SEQUENCE [LARGE SCALE GENOMIC DNA]</scope>
    <source>
        <strain evidence="10">M3125 / FGSC 7600</strain>
    </source>
</reference>
<dbReference type="SUPFAM" id="SSF47571">
    <property type="entry name" value="Cloroperoxidase"/>
    <property type="match status" value="1"/>
</dbReference>
<dbReference type="OMA" id="FADPNPF"/>
<dbReference type="VEuPathDB" id="FungiDB:FVEG_12465"/>
<evidence type="ECO:0000256" key="6">
    <source>
        <dbReference type="ARBA" id="ARBA00023004"/>
    </source>
</evidence>
<dbReference type="PANTHER" id="PTHR33577:SF19">
    <property type="entry name" value="HEME HALOPEROXIDASE FAMILY PROFILE DOMAIN-CONTAINING PROTEIN-RELATED"/>
    <property type="match status" value="1"/>
</dbReference>
<organism evidence="9 10">
    <name type="scientific">Gibberella moniliformis (strain M3125 / FGSC 7600)</name>
    <name type="common">Maize ear and stalk rot fungus</name>
    <name type="synonym">Fusarium verticillioides</name>
    <dbReference type="NCBI Taxonomy" id="334819"/>
    <lineage>
        <taxon>Eukaryota</taxon>
        <taxon>Fungi</taxon>
        <taxon>Dikarya</taxon>
        <taxon>Ascomycota</taxon>
        <taxon>Pezizomycotina</taxon>
        <taxon>Sordariomycetes</taxon>
        <taxon>Hypocreomycetidae</taxon>
        <taxon>Hypocreales</taxon>
        <taxon>Nectriaceae</taxon>
        <taxon>Fusarium</taxon>
        <taxon>Fusarium fujikuroi species complex</taxon>
    </lineage>
</organism>
<evidence type="ECO:0000256" key="3">
    <source>
        <dbReference type="ARBA" id="ARBA00022617"/>
    </source>
</evidence>
<sequence>MKFSSLIAVTSAAAHTLAHPQFLSTREFVPQEWIAPTPDASRGPCPGLNTLANHGYIPRNGKNITLDILKDGMLTGYNIENLDAVILFTQAIKTSPKYPNTRSFDLADLGRHNILEHDISLSRSDAFFADPNPFNETVWAESLTYFPDDLMTVEQVAKARMGRLATSKKTNPEHSLSKLADGFSWGEMASFFEIMADGTTGTVEKKFIEYWLKNERMPTEIGWQRRPTIMRATERTEFTRKLMQAAGVARRDIMTDAYDRKLVL</sequence>
<dbReference type="Pfam" id="PF01328">
    <property type="entry name" value="Peroxidase_2"/>
    <property type="match status" value="1"/>
</dbReference>
<keyword evidence="5" id="KW-0560">Oxidoreductase</keyword>
<name>W7MRU9_GIBM7</name>
<dbReference type="Gene3D" id="1.10.489.10">
    <property type="entry name" value="Chloroperoxidase-like"/>
    <property type="match status" value="1"/>
</dbReference>
<dbReference type="RefSeq" id="XP_018760384.1">
    <property type="nucleotide sequence ID" value="XM_018901806.1"/>
</dbReference>
<dbReference type="GeneID" id="30069903"/>
<dbReference type="AlphaFoldDB" id="W7MRU9"/>
<dbReference type="GO" id="GO:0046872">
    <property type="term" value="F:metal ion binding"/>
    <property type="evidence" value="ECO:0007669"/>
    <property type="project" value="UniProtKB-KW"/>
</dbReference>
<evidence type="ECO:0000256" key="5">
    <source>
        <dbReference type="ARBA" id="ARBA00023002"/>
    </source>
</evidence>
<gene>
    <name evidence="9" type="ORF">FVEG_12465</name>
</gene>
<keyword evidence="10" id="KW-1185">Reference proteome</keyword>